<reference evidence="6" key="1">
    <citation type="submission" date="2022-03" db="EMBL/GenBank/DDBJ databases">
        <authorList>
            <person name="Martin C."/>
        </authorList>
    </citation>
    <scope>NUCLEOTIDE SEQUENCE</scope>
</reference>
<dbReference type="PANTHER" id="PTHR23301">
    <property type="entry name" value="CHITIN BINDING PERITROPHIN-A"/>
    <property type="match status" value="1"/>
</dbReference>
<keyword evidence="7" id="KW-1185">Reference proteome</keyword>
<dbReference type="GO" id="GO:0008061">
    <property type="term" value="F:chitin binding"/>
    <property type="evidence" value="ECO:0007669"/>
    <property type="project" value="UniProtKB-KW"/>
</dbReference>
<keyword evidence="4" id="KW-1015">Disulfide bond</keyword>
<dbReference type="SUPFAM" id="SSF57625">
    <property type="entry name" value="Invertebrate chitin-binding proteins"/>
    <property type="match status" value="2"/>
</dbReference>
<evidence type="ECO:0000256" key="3">
    <source>
        <dbReference type="ARBA" id="ARBA00022737"/>
    </source>
</evidence>
<evidence type="ECO:0000313" key="7">
    <source>
        <dbReference type="Proteomes" id="UP000749559"/>
    </source>
</evidence>
<sequence length="202" mass="22214">VLNTCISYQIRWVFHKKGGQRGNRNICDTQESKISKSTEMRHTGGSIVFVLVVCVFTGVASQCECDNVGSDPTICEWSCTYYIYCDNGTQIREDCEVGDVVNIDNGECDIIDNVPPPCGVRRNCTGKADGYYANLDDACLSYHYCIGGEFQTNNLCPDGLIFDEPRQLCNWPNNVCPECGTGTGDPLYPCEGEITTVVGNDV</sequence>
<dbReference type="InterPro" id="IPR002557">
    <property type="entry name" value="Chitin-bd_dom"/>
</dbReference>
<name>A0A8J1TK46_OWEFU</name>
<feature type="non-terminal residue" evidence="6">
    <location>
        <position position="202"/>
    </location>
</feature>
<dbReference type="Gene3D" id="2.170.140.10">
    <property type="entry name" value="Chitin binding domain"/>
    <property type="match status" value="2"/>
</dbReference>
<dbReference type="AlphaFoldDB" id="A0A8J1TK46"/>
<dbReference type="PROSITE" id="PS50940">
    <property type="entry name" value="CHIT_BIND_II"/>
    <property type="match status" value="1"/>
</dbReference>
<organism evidence="6 7">
    <name type="scientific">Owenia fusiformis</name>
    <name type="common">Polychaete worm</name>
    <dbReference type="NCBI Taxonomy" id="6347"/>
    <lineage>
        <taxon>Eukaryota</taxon>
        <taxon>Metazoa</taxon>
        <taxon>Spiralia</taxon>
        <taxon>Lophotrochozoa</taxon>
        <taxon>Annelida</taxon>
        <taxon>Polychaeta</taxon>
        <taxon>Sedentaria</taxon>
        <taxon>Canalipalpata</taxon>
        <taxon>Sabellida</taxon>
        <taxon>Oweniida</taxon>
        <taxon>Oweniidae</taxon>
        <taxon>Owenia</taxon>
    </lineage>
</organism>
<dbReference type="GO" id="GO:0005576">
    <property type="term" value="C:extracellular region"/>
    <property type="evidence" value="ECO:0007669"/>
    <property type="project" value="InterPro"/>
</dbReference>
<keyword evidence="2" id="KW-0732">Signal</keyword>
<evidence type="ECO:0000313" key="6">
    <source>
        <dbReference type="EMBL" id="CAH1801650.1"/>
    </source>
</evidence>
<comment type="caution">
    <text evidence="6">The sequence shown here is derived from an EMBL/GenBank/DDBJ whole genome shotgun (WGS) entry which is preliminary data.</text>
</comment>
<keyword evidence="1" id="KW-0147">Chitin-binding</keyword>
<evidence type="ECO:0000256" key="4">
    <source>
        <dbReference type="ARBA" id="ARBA00023157"/>
    </source>
</evidence>
<dbReference type="EMBL" id="CAIIXF020000012">
    <property type="protein sequence ID" value="CAH1801650.1"/>
    <property type="molecule type" value="Genomic_DNA"/>
</dbReference>
<dbReference type="InterPro" id="IPR036508">
    <property type="entry name" value="Chitin-bd_dom_sf"/>
</dbReference>
<protein>
    <submittedName>
        <fullName evidence="6">Uncharacterized protein</fullName>
    </submittedName>
</protein>
<accession>A0A8J1TK46</accession>
<evidence type="ECO:0000256" key="2">
    <source>
        <dbReference type="ARBA" id="ARBA00022729"/>
    </source>
</evidence>
<keyword evidence="3" id="KW-0677">Repeat</keyword>
<gene>
    <name evidence="6" type="ORF">OFUS_LOCUS25422</name>
</gene>
<evidence type="ECO:0000256" key="1">
    <source>
        <dbReference type="ARBA" id="ARBA00022669"/>
    </source>
</evidence>
<dbReference type="InterPro" id="IPR051940">
    <property type="entry name" value="Chitin_bind-dev_reg"/>
</dbReference>
<dbReference type="SMART" id="SM00494">
    <property type="entry name" value="ChtBD2"/>
    <property type="match status" value="2"/>
</dbReference>
<proteinExistence type="predicted"/>
<dbReference type="PANTHER" id="PTHR23301:SF0">
    <property type="entry name" value="CHITIN-BINDING TYPE-2 DOMAIN-CONTAINING PROTEIN-RELATED"/>
    <property type="match status" value="1"/>
</dbReference>
<keyword evidence="5" id="KW-0325">Glycoprotein</keyword>
<dbReference type="Pfam" id="PF01607">
    <property type="entry name" value="CBM_14"/>
    <property type="match status" value="1"/>
</dbReference>
<dbReference type="OrthoDB" id="6020543at2759"/>
<dbReference type="Proteomes" id="UP000749559">
    <property type="component" value="Unassembled WGS sequence"/>
</dbReference>
<evidence type="ECO:0000256" key="5">
    <source>
        <dbReference type="ARBA" id="ARBA00023180"/>
    </source>
</evidence>